<sequence length="292" mass="32243">MKIRLRTFSAQKTASRVFLNTMISKAFLSGFLFASLFAFANCQNNHDSLPAPLLDFIVLDYVISQDPDRSAVYFSTVRSVGVEVAYETGATPEDGTFASVVPPMPVWDVTRRNLENVFANRGYSVSVSTPSGVSGEMQELPGQGKEIWSVVDLVTLASKYRRKSSDFQTANFFVVFVKGKMNDSNIIAITISGVFNIGAPAVFVFKDIINTFPLQYRKSGEQSTVVHELGHALGLVNNGIPMQSSHQDLSHGAHCTNKKCTMYYSIQLDNFNASTPLIYGDECLSDIRNYKP</sequence>
<organism evidence="2 3">
    <name type="scientific">Leptospira fainei serovar Hurstbridge str. BUT 6</name>
    <dbReference type="NCBI Taxonomy" id="1193011"/>
    <lineage>
        <taxon>Bacteria</taxon>
        <taxon>Pseudomonadati</taxon>
        <taxon>Spirochaetota</taxon>
        <taxon>Spirochaetia</taxon>
        <taxon>Leptospirales</taxon>
        <taxon>Leptospiraceae</taxon>
        <taxon>Leptospira</taxon>
    </lineage>
</organism>
<dbReference type="EMBL" id="AKWZ02000009">
    <property type="protein sequence ID" value="EPG74662.1"/>
    <property type="molecule type" value="Genomic_DNA"/>
</dbReference>
<dbReference type="Gene3D" id="3.40.390.10">
    <property type="entry name" value="Collagenase (Catalytic Domain)"/>
    <property type="match status" value="1"/>
</dbReference>
<name>S3W321_9LEPT</name>
<evidence type="ECO:0000313" key="2">
    <source>
        <dbReference type="EMBL" id="EPG74662.1"/>
    </source>
</evidence>
<dbReference type="InterPro" id="IPR024079">
    <property type="entry name" value="MetalloPept_cat_dom_sf"/>
</dbReference>
<dbReference type="SUPFAM" id="SSF55486">
    <property type="entry name" value="Metalloproteases ('zincins'), catalytic domain"/>
    <property type="match status" value="1"/>
</dbReference>
<dbReference type="AlphaFoldDB" id="S3W321"/>
<evidence type="ECO:0000313" key="3">
    <source>
        <dbReference type="Proteomes" id="UP000014540"/>
    </source>
</evidence>
<dbReference type="RefSeq" id="WP_016549224.1">
    <property type="nucleotide sequence ID" value="NZ_AKWZ02000009.1"/>
</dbReference>
<comment type="caution">
    <text evidence="2">The sequence shown here is derived from an EMBL/GenBank/DDBJ whole genome shotgun (WGS) entry which is preliminary data.</text>
</comment>
<dbReference type="Proteomes" id="UP000014540">
    <property type="component" value="Unassembled WGS sequence"/>
</dbReference>
<reference evidence="2" key="1">
    <citation type="submission" date="2013-04" db="EMBL/GenBank/DDBJ databases">
        <authorList>
            <person name="Harkins D.M."/>
            <person name="Durkin A.S."/>
            <person name="Selengut J.D."/>
            <person name="Sanka R."/>
            <person name="DePew J."/>
            <person name="Purushe J."/>
            <person name="Ahmed A."/>
            <person name="van der Linden H."/>
            <person name="Goris M.G.A."/>
            <person name="Hartskeerl R.A."/>
            <person name="Vinetz J.M."/>
            <person name="Sutton G.G."/>
            <person name="Nelson W.C."/>
            <person name="Fouts D.E."/>
        </authorList>
    </citation>
    <scope>NUCLEOTIDE SEQUENCE [LARGE SCALE GENOMIC DNA]</scope>
    <source>
        <strain evidence="2">BUT 6</strain>
    </source>
</reference>
<proteinExistence type="predicted"/>
<gene>
    <name evidence="2" type="ORF">LEP1GSC058_1746</name>
</gene>
<keyword evidence="3" id="KW-1185">Reference proteome</keyword>
<evidence type="ECO:0000256" key="1">
    <source>
        <dbReference type="SAM" id="SignalP"/>
    </source>
</evidence>
<feature type="signal peptide" evidence="1">
    <location>
        <begin position="1"/>
        <end position="40"/>
    </location>
</feature>
<protein>
    <submittedName>
        <fullName evidence="2">Uncharacterized protein</fullName>
    </submittedName>
</protein>
<feature type="chain" id="PRO_5004513424" evidence="1">
    <location>
        <begin position="41"/>
        <end position="292"/>
    </location>
</feature>
<keyword evidence="1" id="KW-0732">Signal</keyword>
<dbReference type="GO" id="GO:0008237">
    <property type="term" value="F:metallopeptidase activity"/>
    <property type="evidence" value="ECO:0007669"/>
    <property type="project" value="InterPro"/>
</dbReference>
<accession>S3W321</accession>